<dbReference type="Pfam" id="PF06067">
    <property type="entry name" value="DUF932"/>
    <property type="match status" value="1"/>
</dbReference>
<evidence type="ECO:0000313" key="2">
    <source>
        <dbReference type="Proteomes" id="UP000190037"/>
    </source>
</evidence>
<dbReference type="STRING" id="159449.B4N89_27720"/>
<dbReference type="AlphaFoldDB" id="A0A1T3P5D6"/>
<comment type="caution">
    <text evidence="1">The sequence shown here is derived from an EMBL/GenBank/DDBJ whole genome shotgun (WGS) entry which is preliminary data.</text>
</comment>
<dbReference type="InterPro" id="IPR026325">
    <property type="entry name" value="DUF932"/>
</dbReference>
<dbReference type="InterPro" id="IPR017686">
    <property type="entry name" value="Phg/plasmid-like_prot"/>
</dbReference>
<name>A0A1T3P5D6_9ACTN</name>
<dbReference type="NCBIfam" id="TIGR03299">
    <property type="entry name" value="LGT_TIGR03299"/>
    <property type="match status" value="1"/>
</dbReference>
<dbReference type="GO" id="GO:0016787">
    <property type="term" value="F:hydrolase activity"/>
    <property type="evidence" value="ECO:0007669"/>
    <property type="project" value="UniProtKB-KW"/>
</dbReference>
<organism evidence="1 2">
    <name type="scientific">Embleya scabrispora</name>
    <dbReference type="NCBI Taxonomy" id="159449"/>
    <lineage>
        <taxon>Bacteria</taxon>
        <taxon>Bacillati</taxon>
        <taxon>Actinomycetota</taxon>
        <taxon>Actinomycetes</taxon>
        <taxon>Kitasatosporales</taxon>
        <taxon>Streptomycetaceae</taxon>
        <taxon>Embleya</taxon>
    </lineage>
</organism>
<accession>A0A1T3P5D6</accession>
<protein>
    <submittedName>
        <fullName evidence="1">Alpha/beta hydrolase</fullName>
    </submittedName>
</protein>
<sequence>MGVRTVHGIEIDKATGCAAFVTARQDAWHRLGTVTTDTFTAEDAMRLAHLGNWNVHTVPVDCAVLGDDGVTRLRVPDRYATVRTHPFTGRPDVLGIVGNDYHPVQNEAHADLLNTLVDEAGAHFETAGSLHDGRQVFVTMRLPRTLRLGGGDDVDLFIAALNSHDGSSAFRLIVTPTRIVCANTQAAALRNAHSTFAIRHTSGARGHIAEARQALGLTWAWVDAFEAEAQRMIETELRRAEFDSIVADLFPEPTVRTPRRLRHHAGVVGALGALLTAPTMAGIEGTRWAGYQAVTEYLDHHAAVSGGKTRGEDFAADARAVRTVTSPTVNKIKSRAFEALRV</sequence>
<reference evidence="1 2" key="1">
    <citation type="submission" date="2017-03" db="EMBL/GenBank/DDBJ databases">
        <title>Draft genome sequence of Streptomyces scabrisporus NF3, endophyte isolated from Amphipterygium adstringens.</title>
        <authorList>
            <person name="Vazquez M."/>
            <person name="Ceapa C.D."/>
            <person name="Rodriguez Luna D."/>
            <person name="Sanchez Esquivel S."/>
        </authorList>
    </citation>
    <scope>NUCLEOTIDE SEQUENCE [LARGE SCALE GENOMIC DNA]</scope>
    <source>
        <strain evidence="1 2">NF3</strain>
    </source>
</reference>
<dbReference type="OrthoDB" id="576140at2"/>
<dbReference type="Proteomes" id="UP000190037">
    <property type="component" value="Unassembled WGS sequence"/>
</dbReference>
<keyword evidence="1" id="KW-0378">Hydrolase</keyword>
<dbReference type="EMBL" id="MWQN01000001">
    <property type="protein sequence ID" value="OPC84212.1"/>
    <property type="molecule type" value="Genomic_DNA"/>
</dbReference>
<proteinExistence type="predicted"/>
<evidence type="ECO:0000313" key="1">
    <source>
        <dbReference type="EMBL" id="OPC84212.1"/>
    </source>
</evidence>
<keyword evidence="2" id="KW-1185">Reference proteome</keyword>
<gene>
    <name evidence="1" type="ORF">B4N89_27720</name>
</gene>